<comment type="caution">
    <text evidence="7">The sequence shown here is derived from an EMBL/GenBank/DDBJ whole genome shotgun (WGS) entry which is preliminary data.</text>
</comment>
<protein>
    <recommendedName>
        <fullName evidence="6">TNase-like domain-containing protein</fullName>
    </recommendedName>
</protein>
<gene>
    <name evidence="7" type="ORF">A2771_04235</name>
</gene>
<dbReference type="Gene3D" id="2.40.50.90">
    <property type="match status" value="1"/>
</dbReference>
<dbReference type="SMART" id="SM00894">
    <property type="entry name" value="Excalibur"/>
    <property type="match status" value="1"/>
</dbReference>
<dbReference type="Pfam" id="PF00565">
    <property type="entry name" value="SNase"/>
    <property type="match status" value="1"/>
</dbReference>
<evidence type="ECO:0000256" key="4">
    <source>
        <dbReference type="SAM" id="MobiDB-lite"/>
    </source>
</evidence>
<feature type="domain" description="TNase-like" evidence="6">
    <location>
        <begin position="60"/>
        <end position="195"/>
    </location>
</feature>
<accession>A0A1F7Y0W2</accession>
<dbReference type="PROSITE" id="PS50830">
    <property type="entry name" value="TNASE_3"/>
    <property type="match status" value="1"/>
</dbReference>
<evidence type="ECO:0000259" key="6">
    <source>
        <dbReference type="PROSITE" id="PS50830"/>
    </source>
</evidence>
<dbReference type="Proteomes" id="UP000176741">
    <property type="component" value="Unassembled WGS sequence"/>
</dbReference>
<keyword evidence="2" id="KW-0255">Endonuclease</keyword>
<dbReference type="Pfam" id="PF05901">
    <property type="entry name" value="Excalibur"/>
    <property type="match status" value="1"/>
</dbReference>
<evidence type="ECO:0000256" key="2">
    <source>
        <dbReference type="ARBA" id="ARBA00022759"/>
    </source>
</evidence>
<dbReference type="InterPro" id="IPR035437">
    <property type="entry name" value="SNase_OB-fold_sf"/>
</dbReference>
<dbReference type="PANTHER" id="PTHR12302">
    <property type="entry name" value="EBNA2 BINDING PROTEIN P100"/>
    <property type="match status" value="1"/>
</dbReference>
<feature type="region of interest" description="Disordered" evidence="4">
    <location>
        <begin position="192"/>
        <end position="215"/>
    </location>
</feature>
<proteinExistence type="predicted"/>
<keyword evidence="5" id="KW-0472">Membrane</keyword>
<dbReference type="GO" id="GO:0004519">
    <property type="term" value="F:endonuclease activity"/>
    <property type="evidence" value="ECO:0007669"/>
    <property type="project" value="UniProtKB-KW"/>
</dbReference>
<feature type="transmembrane region" description="Helical" evidence="5">
    <location>
        <begin position="6"/>
        <end position="23"/>
    </location>
</feature>
<dbReference type="InterPro" id="IPR016071">
    <property type="entry name" value="Staphylococal_nuclease_OB-fold"/>
</dbReference>
<dbReference type="InterPro" id="IPR008613">
    <property type="entry name" value="Excalibur_Ca-bd_domain"/>
</dbReference>
<feature type="region of interest" description="Disordered" evidence="4">
    <location>
        <begin position="252"/>
        <end position="273"/>
    </location>
</feature>
<keyword evidence="3" id="KW-0378">Hydrolase</keyword>
<name>A0A1F7Y0W2_9BACT</name>
<keyword evidence="1" id="KW-0540">Nuclease</keyword>
<sequence length="273" mass="30533">MSKIKAFAFLSLLFNLFLLIFIISNKFEANRKKVDILKREVLNEQTESAALSPTTYDTLEGERYLVTKVIDGDTIVLENGKTLRYIGIDTPEISQGKECFANESTQKNKELVLGKSVRLEKDVSETDRYGRLLRYVYVDPPSQEATGRQGIFVNEYLVREGFANAATYPPDVKYSELFRNAEKEARENNRGLWGSCKSETSNGSKAPEVSKAADDKNTVDFSGEWQCSSNSYNCTDFTTQSEAQSVFEACGGTSNDVHKLDRDGDGKVCESLP</sequence>
<dbReference type="AlphaFoldDB" id="A0A1F7Y0W2"/>
<keyword evidence="5" id="KW-1133">Transmembrane helix</keyword>
<dbReference type="SMART" id="SM00318">
    <property type="entry name" value="SNc"/>
    <property type="match status" value="1"/>
</dbReference>
<dbReference type="PANTHER" id="PTHR12302:SF3">
    <property type="entry name" value="SERINE_THREONINE-PROTEIN KINASE 31"/>
    <property type="match status" value="1"/>
</dbReference>
<evidence type="ECO:0000256" key="5">
    <source>
        <dbReference type="SAM" id="Phobius"/>
    </source>
</evidence>
<feature type="compositionally biased region" description="Basic and acidic residues" evidence="4">
    <location>
        <begin position="256"/>
        <end position="273"/>
    </location>
</feature>
<dbReference type="EMBL" id="MGGD01000023">
    <property type="protein sequence ID" value="OGM20932.1"/>
    <property type="molecule type" value="Genomic_DNA"/>
</dbReference>
<reference evidence="7 8" key="1">
    <citation type="journal article" date="2016" name="Nat. Commun.">
        <title>Thousands of microbial genomes shed light on interconnected biogeochemical processes in an aquifer system.</title>
        <authorList>
            <person name="Anantharaman K."/>
            <person name="Brown C.T."/>
            <person name="Hug L.A."/>
            <person name="Sharon I."/>
            <person name="Castelle C.J."/>
            <person name="Probst A.J."/>
            <person name="Thomas B.C."/>
            <person name="Singh A."/>
            <person name="Wilkins M.J."/>
            <person name="Karaoz U."/>
            <person name="Brodie E.L."/>
            <person name="Williams K.H."/>
            <person name="Hubbard S.S."/>
            <person name="Banfield J.F."/>
        </authorList>
    </citation>
    <scope>NUCLEOTIDE SEQUENCE [LARGE SCALE GENOMIC DNA]</scope>
</reference>
<evidence type="ECO:0000256" key="3">
    <source>
        <dbReference type="ARBA" id="ARBA00022801"/>
    </source>
</evidence>
<organism evidence="7 8">
    <name type="scientific">Candidatus Woesebacteria bacterium RIFCSPHIGHO2_01_FULL_38_26b</name>
    <dbReference type="NCBI Taxonomy" id="1802491"/>
    <lineage>
        <taxon>Bacteria</taxon>
        <taxon>Candidatus Woeseibacteriota</taxon>
    </lineage>
</organism>
<dbReference type="GO" id="GO:0016787">
    <property type="term" value="F:hydrolase activity"/>
    <property type="evidence" value="ECO:0007669"/>
    <property type="project" value="UniProtKB-KW"/>
</dbReference>
<evidence type="ECO:0000313" key="8">
    <source>
        <dbReference type="Proteomes" id="UP000176741"/>
    </source>
</evidence>
<keyword evidence="5" id="KW-0812">Transmembrane</keyword>
<dbReference type="SUPFAM" id="SSF50199">
    <property type="entry name" value="Staphylococcal nuclease"/>
    <property type="match status" value="1"/>
</dbReference>
<evidence type="ECO:0000256" key="1">
    <source>
        <dbReference type="ARBA" id="ARBA00022722"/>
    </source>
</evidence>
<evidence type="ECO:0000313" key="7">
    <source>
        <dbReference type="EMBL" id="OGM20932.1"/>
    </source>
</evidence>